<feature type="region of interest" description="Disordered" evidence="1">
    <location>
        <begin position="339"/>
        <end position="375"/>
    </location>
</feature>
<dbReference type="InterPro" id="IPR027421">
    <property type="entry name" value="DNA_pol_lamdba_lyase_dom_sf"/>
</dbReference>
<reference evidence="3 4" key="1">
    <citation type="journal article" date="2021" name="Sci. Rep.">
        <title>The genome of the diatom Chaetoceros tenuissimus carries an ancient integrated fragment of an extant virus.</title>
        <authorList>
            <person name="Hongo Y."/>
            <person name="Kimura K."/>
            <person name="Takaki Y."/>
            <person name="Yoshida Y."/>
            <person name="Baba S."/>
            <person name="Kobayashi G."/>
            <person name="Nagasaki K."/>
            <person name="Hano T."/>
            <person name="Tomaru Y."/>
        </authorList>
    </citation>
    <scope>NUCLEOTIDE SEQUENCE [LARGE SCALE GENOMIC DNA]</scope>
    <source>
        <strain evidence="3 4">NIES-3715</strain>
    </source>
</reference>
<evidence type="ECO:0000256" key="1">
    <source>
        <dbReference type="SAM" id="MobiDB-lite"/>
    </source>
</evidence>
<keyword evidence="4" id="KW-1185">Reference proteome</keyword>
<feature type="compositionally biased region" description="Polar residues" evidence="1">
    <location>
        <begin position="340"/>
        <end position="375"/>
    </location>
</feature>
<gene>
    <name evidence="3" type="ORF">CTEN210_10252</name>
</gene>
<dbReference type="Pfam" id="PF14716">
    <property type="entry name" value="HHH_8"/>
    <property type="match status" value="1"/>
</dbReference>
<comment type="caution">
    <text evidence="3">The sequence shown here is derived from an EMBL/GenBank/DDBJ whole genome shotgun (WGS) entry which is preliminary data.</text>
</comment>
<dbReference type="InterPro" id="IPR010996">
    <property type="entry name" value="HHH_MUS81"/>
</dbReference>
<evidence type="ECO:0000259" key="2">
    <source>
        <dbReference type="Pfam" id="PF14716"/>
    </source>
</evidence>
<accession>A0AAD3H859</accession>
<dbReference type="Gene3D" id="1.10.150.110">
    <property type="entry name" value="DNA polymerase beta, N-terminal domain-like"/>
    <property type="match status" value="1"/>
</dbReference>
<evidence type="ECO:0000313" key="4">
    <source>
        <dbReference type="Proteomes" id="UP001054902"/>
    </source>
</evidence>
<dbReference type="Gene3D" id="3.30.65.10">
    <property type="entry name" value="Bacterial Topoisomerase I, domain 1"/>
    <property type="match status" value="1"/>
</dbReference>
<dbReference type="EMBL" id="BLLK01000047">
    <property type="protein sequence ID" value="GFH53776.1"/>
    <property type="molecule type" value="Genomic_DNA"/>
</dbReference>
<feature type="domain" description="Crossover junction endonuclease MUS81-like HHH" evidence="2">
    <location>
        <begin position="399"/>
        <end position="477"/>
    </location>
</feature>
<sequence>MFKVKDARYELWHHKCICDTSEIRFCKCSANLHLHCKVCFSGYMVPRKGQRGLFWGCNMYDKKGCEFTMSWGPPHDSHARKELMYLQEEERSKEELKKSQEEGVRDQYEIQWLMECICGGAKNLNSDGCSKRSQGGCGRLPLCPRACGGMLELRGEERKWWSCSNRNTGCYFTKKYLPHEHIKRVYAQKATLKKDSKQTEHTNLNEPEQFIDFGQDADQREASLPVQPFSMNDTKKPHTIKNPYNTPIKKRKVIENPFNTPSIQLSSDSIQIDERETLLSHTQISNVETKKPHIINPYSTPKKPKVAIKNPYNTPSPIPKRLYENMTGKNMPNTYKKVENSSPVQQQKESIASSLVSPTSEVASNINQSPPSEEISNFSIHRDEKIEASLVPSVNVQDKNTELCVVMQKLAQKYMDKGDVYRSKAYNNLVHTLRHLPFKIDLENVDDIGNPKNPSKVRGIGKGITSKIKEFLETGKLQALDENKEK</sequence>
<feature type="region of interest" description="Disordered" evidence="1">
    <location>
        <begin position="293"/>
        <end position="318"/>
    </location>
</feature>
<dbReference type="Proteomes" id="UP001054902">
    <property type="component" value="Unassembled WGS sequence"/>
</dbReference>
<organism evidence="3 4">
    <name type="scientific">Chaetoceros tenuissimus</name>
    <dbReference type="NCBI Taxonomy" id="426638"/>
    <lineage>
        <taxon>Eukaryota</taxon>
        <taxon>Sar</taxon>
        <taxon>Stramenopiles</taxon>
        <taxon>Ochrophyta</taxon>
        <taxon>Bacillariophyta</taxon>
        <taxon>Coscinodiscophyceae</taxon>
        <taxon>Chaetocerotophycidae</taxon>
        <taxon>Chaetocerotales</taxon>
        <taxon>Chaetocerotaceae</taxon>
        <taxon>Chaetoceros</taxon>
    </lineage>
</organism>
<dbReference type="AlphaFoldDB" id="A0AAD3H859"/>
<proteinExistence type="predicted"/>
<protein>
    <recommendedName>
        <fullName evidence="2">Crossover junction endonuclease MUS81-like HHH domain-containing protein</fullName>
    </recommendedName>
</protein>
<name>A0AAD3H859_9STRA</name>
<evidence type="ECO:0000313" key="3">
    <source>
        <dbReference type="EMBL" id="GFH53776.1"/>
    </source>
</evidence>
<dbReference type="SUPFAM" id="SSF47802">
    <property type="entry name" value="DNA polymerase beta, N-terminal domain-like"/>
    <property type="match status" value="1"/>
</dbReference>